<evidence type="ECO:0000313" key="1">
    <source>
        <dbReference type="EMBL" id="CDW50613.1"/>
    </source>
</evidence>
<dbReference type="EMBL" id="HACA01033252">
    <property type="protein sequence ID" value="CDW50613.1"/>
    <property type="molecule type" value="Transcribed_RNA"/>
</dbReference>
<feature type="non-terminal residue" evidence="1">
    <location>
        <position position="1"/>
    </location>
</feature>
<protein>
    <submittedName>
        <fullName evidence="1">Uncharacterized protein</fullName>
    </submittedName>
</protein>
<sequence length="69" mass="7773">PIDHQVLFMNECLIMSERKQRNQIVEVVFAGALAQNTIPTTPVMTKVDNFGMDTKVCEEKGRNNHGVID</sequence>
<organism evidence="1">
    <name type="scientific">Lepeophtheirus salmonis</name>
    <name type="common">Salmon louse</name>
    <name type="synonym">Caligus salmonis</name>
    <dbReference type="NCBI Taxonomy" id="72036"/>
    <lineage>
        <taxon>Eukaryota</taxon>
        <taxon>Metazoa</taxon>
        <taxon>Ecdysozoa</taxon>
        <taxon>Arthropoda</taxon>
        <taxon>Crustacea</taxon>
        <taxon>Multicrustacea</taxon>
        <taxon>Hexanauplia</taxon>
        <taxon>Copepoda</taxon>
        <taxon>Siphonostomatoida</taxon>
        <taxon>Caligidae</taxon>
        <taxon>Lepeophtheirus</taxon>
    </lineage>
</organism>
<reference evidence="1" key="1">
    <citation type="submission" date="2014-05" db="EMBL/GenBank/DDBJ databases">
        <authorList>
            <person name="Chronopoulou M."/>
        </authorList>
    </citation>
    <scope>NUCLEOTIDE SEQUENCE</scope>
    <source>
        <tissue evidence="1">Whole organism</tissue>
    </source>
</reference>
<dbReference type="AlphaFoldDB" id="A0A0K2VJG4"/>
<name>A0A0K2VJG4_LEPSM</name>
<proteinExistence type="predicted"/>
<accession>A0A0K2VJG4</accession>